<keyword evidence="3" id="KW-1185">Reference proteome</keyword>
<dbReference type="SUPFAM" id="SSF51735">
    <property type="entry name" value="NAD(P)-binding Rossmann-fold domains"/>
    <property type="match status" value="1"/>
</dbReference>
<sequence length="292" mass="31211">MTAPQGQTGARALVIGAAGNTGRHIVSRLTELGIPVRAATRQGKPTGHPLADAVRFDWAEATGHDAALEGVDRMYLIAPATDADPAALMLPFVERARAHGVRRAVLLSAAVVAEGTPGLGVVHQALRERMPEWAVLQPSWFMQNFVNPGHHLGAAILKDGRMVTATGKGRVGFVDARDIAEVAVRALTDARAHDTAHVITGPRALGYDDIADILTRVTGRPVRHHAVSTDEAQRFMEASGIPASYARFLAQLEDAIRKGVEDRVTDTVSRVTGREPRAFEAFARAHAESLTA</sequence>
<dbReference type="eggNOG" id="COG0702">
    <property type="taxonomic scope" value="Bacteria"/>
</dbReference>
<dbReference type="InterPro" id="IPR036291">
    <property type="entry name" value="NAD(P)-bd_dom_sf"/>
</dbReference>
<protein>
    <submittedName>
        <fullName evidence="2">Oxidoreductase</fullName>
    </submittedName>
</protein>
<dbReference type="Gene3D" id="3.40.50.720">
    <property type="entry name" value="NAD(P)-binding Rossmann-like Domain"/>
    <property type="match status" value="1"/>
</dbReference>
<dbReference type="InterPro" id="IPR051604">
    <property type="entry name" value="Ergot_Alk_Oxidoreductase"/>
</dbReference>
<evidence type="ECO:0000313" key="2">
    <source>
        <dbReference type="EMBL" id="AKQ69395.1"/>
    </source>
</evidence>
<dbReference type="Gene3D" id="3.90.25.10">
    <property type="entry name" value="UDP-galactose 4-epimerase, domain 1"/>
    <property type="match status" value="1"/>
</dbReference>
<dbReference type="STRING" id="1297742.A176_006307"/>
<reference evidence="2 3" key="1">
    <citation type="journal article" date="2016" name="PLoS ONE">
        <title>Complete Genome Sequence and Comparative Genomics of a Novel Myxobacterium Myxococcus hansupus.</title>
        <authorList>
            <person name="Sharma G."/>
            <person name="Narwani T."/>
            <person name="Subramanian S."/>
        </authorList>
    </citation>
    <scope>NUCLEOTIDE SEQUENCE [LARGE SCALE GENOMIC DNA]</scope>
    <source>
        <strain evidence="3">mixupus</strain>
    </source>
</reference>
<accession>A0A0H4X719</accession>
<dbReference type="AlphaFoldDB" id="A0A0H4X719"/>
<feature type="domain" description="NAD(P)-binding" evidence="1">
    <location>
        <begin position="16"/>
        <end position="189"/>
    </location>
</feature>
<gene>
    <name evidence="2" type="ORF">A176_006307</name>
</gene>
<dbReference type="Proteomes" id="UP000009026">
    <property type="component" value="Chromosome"/>
</dbReference>
<organism evidence="2 3">
    <name type="scientific">Pseudomyxococcus hansupus</name>
    <dbReference type="NCBI Taxonomy" id="1297742"/>
    <lineage>
        <taxon>Bacteria</taxon>
        <taxon>Pseudomonadati</taxon>
        <taxon>Myxococcota</taxon>
        <taxon>Myxococcia</taxon>
        <taxon>Myxococcales</taxon>
        <taxon>Cystobacterineae</taxon>
        <taxon>Myxococcaceae</taxon>
        <taxon>Pseudomyxococcus</taxon>
    </lineage>
</organism>
<dbReference type="Pfam" id="PF13460">
    <property type="entry name" value="NAD_binding_10"/>
    <property type="match status" value="1"/>
</dbReference>
<dbReference type="InterPro" id="IPR016040">
    <property type="entry name" value="NAD(P)-bd_dom"/>
</dbReference>
<evidence type="ECO:0000313" key="3">
    <source>
        <dbReference type="Proteomes" id="UP000009026"/>
    </source>
</evidence>
<name>A0A0H4X719_9BACT</name>
<dbReference type="RefSeq" id="WP_002635955.1">
    <property type="nucleotide sequence ID" value="NZ_CP012109.1"/>
</dbReference>
<dbReference type="OrthoDB" id="109735at2"/>
<dbReference type="EMBL" id="CP012109">
    <property type="protein sequence ID" value="AKQ69395.1"/>
    <property type="molecule type" value="Genomic_DNA"/>
</dbReference>
<dbReference type="PANTHER" id="PTHR43162:SF1">
    <property type="entry name" value="PRESTALK A DIFFERENTIATION PROTEIN A"/>
    <property type="match status" value="1"/>
</dbReference>
<proteinExistence type="predicted"/>
<dbReference type="PANTHER" id="PTHR43162">
    <property type="match status" value="1"/>
</dbReference>
<dbReference type="KEGG" id="mym:A176_006307"/>
<dbReference type="PATRIC" id="fig|1297742.4.peg.6397"/>
<evidence type="ECO:0000259" key="1">
    <source>
        <dbReference type="Pfam" id="PF13460"/>
    </source>
</evidence>